<sequence length="76" mass="8980">MAYLSHTSFIRRSHRDWVFRHEVSTVIATWLTRIEAWRQIRAMENALAAAPFDMQKDLGWPAHDTGQARRDTVENR</sequence>
<gene>
    <name evidence="3" type="ORF">BJF91_08805</name>
    <name evidence="2" type="ORF">GGQ71_002163</name>
</gene>
<reference evidence="3 4" key="1">
    <citation type="submission" date="2016-09" db="EMBL/GenBank/DDBJ databases">
        <title>Rhizobium oryziradicis sp. nov., isolated from the root of rice.</title>
        <authorList>
            <person name="Zhao J."/>
            <person name="Zhang X."/>
        </authorList>
    </citation>
    <scope>NUCLEOTIDE SEQUENCE [LARGE SCALE GENOMIC DNA]</scope>
    <source>
        <strain evidence="3 4">14971</strain>
    </source>
</reference>
<dbReference type="STRING" id="887144.BJF91_08805"/>
<proteinExistence type="predicted"/>
<dbReference type="AlphaFoldDB" id="A0A1Q9A0Y5"/>
<evidence type="ECO:0000313" key="5">
    <source>
        <dbReference type="Proteomes" id="UP000544107"/>
    </source>
</evidence>
<dbReference type="OrthoDB" id="8116829at2"/>
<organism evidence="3 4">
    <name type="scientific">Allorhizobium taibaishanense</name>
    <dbReference type="NCBI Taxonomy" id="887144"/>
    <lineage>
        <taxon>Bacteria</taxon>
        <taxon>Pseudomonadati</taxon>
        <taxon>Pseudomonadota</taxon>
        <taxon>Alphaproteobacteria</taxon>
        <taxon>Hyphomicrobiales</taxon>
        <taxon>Rhizobiaceae</taxon>
        <taxon>Rhizobium/Agrobacterium group</taxon>
        <taxon>Allorhizobium</taxon>
    </lineage>
</organism>
<evidence type="ECO:0000313" key="4">
    <source>
        <dbReference type="Proteomes" id="UP000185598"/>
    </source>
</evidence>
<evidence type="ECO:0000256" key="1">
    <source>
        <dbReference type="SAM" id="MobiDB-lite"/>
    </source>
</evidence>
<accession>A0A1Q9A0Y5</accession>
<dbReference type="EMBL" id="MKIN01000024">
    <property type="protein sequence ID" value="OLP48225.1"/>
    <property type="molecule type" value="Genomic_DNA"/>
</dbReference>
<dbReference type="Proteomes" id="UP000185598">
    <property type="component" value="Unassembled WGS sequence"/>
</dbReference>
<evidence type="ECO:0008006" key="6">
    <source>
        <dbReference type="Google" id="ProtNLM"/>
    </source>
</evidence>
<feature type="region of interest" description="Disordered" evidence="1">
    <location>
        <begin position="57"/>
        <end position="76"/>
    </location>
</feature>
<evidence type="ECO:0000313" key="3">
    <source>
        <dbReference type="EMBL" id="OLP48225.1"/>
    </source>
</evidence>
<feature type="compositionally biased region" description="Basic and acidic residues" evidence="1">
    <location>
        <begin position="66"/>
        <end position="76"/>
    </location>
</feature>
<name>A0A1Q9A0Y5_9HYPH</name>
<dbReference type="EMBL" id="JACIED010000002">
    <property type="protein sequence ID" value="MBB4007900.1"/>
    <property type="molecule type" value="Genomic_DNA"/>
</dbReference>
<reference evidence="2 5" key="2">
    <citation type="submission" date="2020-08" db="EMBL/GenBank/DDBJ databases">
        <title>Genomic Encyclopedia of Type Strains, Phase IV (KMG-IV): sequencing the most valuable type-strain genomes for metagenomic binning, comparative biology and taxonomic classification.</title>
        <authorList>
            <person name="Goeker M."/>
        </authorList>
    </citation>
    <scope>NUCLEOTIDE SEQUENCE [LARGE SCALE GENOMIC DNA]</scope>
    <source>
        <strain evidence="2 5">DSM 100021</strain>
    </source>
</reference>
<evidence type="ECO:0000313" key="2">
    <source>
        <dbReference type="EMBL" id="MBB4007900.1"/>
    </source>
</evidence>
<dbReference type="RefSeq" id="WP_075616280.1">
    <property type="nucleotide sequence ID" value="NZ_JACIED010000002.1"/>
</dbReference>
<dbReference type="Proteomes" id="UP000544107">
    <property type="component" value="Unassembled WGS sequence"/>
</dbReference>
<protein>
    <recommendedName>
        <fullName evidence="6">DUF1127 domain-containing protein</fullName>
    </recommendedName>
</protein>
<comment type="caution">
    <text evidence="3">The sequence shown here is derived from an EMBL/GenBank/DDBJ whole genome shotgun (WGS) entry which is preliminary data.</text>
</comment>
<keyword evidence="4" id="KW-1185">Reference proteome</keyword>